<dbReference type="PROSITE" id="PS51419">
    <property type="entry name" value="RAB"/>
    <property type="match status" value="1"/>
</dbReference>
<name>A0AAD1RRJ2_PELCU</name>
<dbReference type="AlphaFoldDB" id="A0AAD1RRJ2"/>
<feature type="coiled-coil region" evidence="6">
    <location>
        <begin position="196"/>
        <end position="377"/>
    </location>
</feature>
<feature type="region of interest" description="Disordered" evidence="7">
    <location>
        <begin position="505"/>
        <end position="528"/>
    </location>
</feature>
<dbReference type="GO" id="GO:0005509">
    <property type="term" value="F:calcium ion binding"/>
    <property type="evidence" value="ECO:0007669"/>
    <property type="project" value="InterPro"/>
</dbReference>
<dbReference type="SMART" id="SM00177">
    <property type="entry name" value="ARF"/>
    <property type="match status" value="1"/>
</dbReference>
<evidence type="ECO:0000256" key="7">
    <source>
        <dbReference type="SAM" id="MobiDB-lite"/>
    </source>
</evidence>
<dbReference type="SMART" id="SM00173">
    <property type="entry name" value="RAS"/>
    <property type="match status" value="1"/>
</dbReference>
<dbReference type="SUPFAM" id="SSF52540">
    <property type="entry name" value="P-loop containing nucleoside triphosphate hydrolases"/>
    <property type="match status" value="1"/>
</dbReference>
<dbReference type="InterPro" id="IPR018247">
    <property type="entry name" value="EF_Hand_1_Ca_BS"/>
</dbReference>
<keyword evidence="1" id="KW-0479">Metal-binding</keyword>
<organism evidence="9 10">
    <name type="scientific">Pelobates cultripes</name>
    <name type="common">Western spadefoot toad</name>
    <dbReference type="NCBI Taxonomy" id="61616"/>
    <lineage>
        <taxon>Eukaryota</taxon>
        <taxon>Metazoa</taxon>
        <taxon>Chordata</taxon>
        <taxon>Craniata</taxon>
        <taxon>Vertebrata</taxon>
        <taxon>Euteleostomi</taxon>
        <taxon>Amphibia</taxon>
        <taxon>Batrachia</taxon>
        <taxon>Anura</taxon>
        <taxon>Pelobatoidea</taxon>
        <taxon>Pelobatidae</taxon>
        <taxon>Pelobates</taxon>
    </lineage>
</organism>
<dbReference type="Gene3D" id="1.10.238.10">
    <property type="entry name" value="EF-hand"/>
    <property type="match status" value="1"/>
</dbReference>
<evidence type="ECO:0000256" key="6">
    <source>
        <dbReference type="SAM" id="Coils"/>
    </source>
</evidence>
<keyword evidence="4" id="KW-0342">GTP-binding</keyword>
<evidence type="ECO:0000256" key="3">
    <source>
        <dbReference type="ARBA" id="ARBA00022837"/>
    </source>
</evidence>
<evidence type="ECO:0000256" key="2">
    <source>
        <dbReference type="ARBA" id="ARBA00022741"/>
    </source>
</evidence>
<dbReference type="PANTHER" id="PTHR47977">
    <property type="entry name" value="RAS-RELATED PROTEIN RAB"/>
    <property type="match status" value="1"/>
</dbReference>
<keyword evidence="10" id="KW-1185">Reference proteome</keyword>
<keyword evidence="2" id="KW-0547">Nucleotide-binding</keyword>
<dbReference type="Gene3D" id="3.40.50.300">
    <property type="entry name" value="P-loop containing nucleotide triphosphate hydrolases"/>
    <property type="match status" value="1"/>
</dbReference>
<dbReference type="PRINTS" id="PR00449">
    <property type="entry name" value="RASTRNSFRMNG"/>
</dbReference>
<evidence type="ECO:0000256" key="5">
    <source>
        <dbReference type="ARBA" id="ARBA00023288"/>
    </source>
</evidence>
<protein>
    <submittedName>
        <fullName evidence="9">EF-hand calcium-binding domain-containing 4B</fullName>
    </submittedName>
</protein>
<feature type="region of interest" description="Disordered" evidence="7">
    <location>
        <begin position="377"/>
        <end position="444"/>
    </location>
</feature>
<gene>
    <name evidence="9" type="ORF">PECUL_23A028117</name>
</gene>
<keyword evidence="6" id="KW-0175">Coiled coil</keyword>
<dbReference type="InterPro" id="IPR050227">
    <property type="entry name" value="Rab"/>
</dbReference>
<keyword evidence="5" id="KW-0449">Lipoprotein</keyword>
<dbReference type="InterPro" id="IPR027417">
    <property type="entry name" value="P-loop_NTPase"/>
</dbReference>
<dbReference type="InterPro" id="IPR011992">
    <property type="entry name" value="EF-hand-dom_pair"/>
</dbReference>
<feature type="domain" description="EF-hand" evidence="8">
    <location>
        <begin position="74"/>
        <end position="109"/>
    </location>
</feature>
<dbReference type="Pfam" id="PF00071">
    <property type="entry name" value="Ras"/>
    <property type="match status" value="1"/>
</dbReference>
<dbReference type="SMART" id="SM00174">
    <property type="entry name" value="RHO"/>
    <property type="match status" value="1"/>
</dbReference>
<feature type="compositionally biased region" description="Basic and acidic residues" evidence="7">
    <location>
        <begin position="13"/>
        <end position="22"/>
    </location>
</feature>
<dbReference type="CDD" id="cd00051">
    <property type="entry name" value="EFh"/>
    <property type="match status" value="1"/>
</dbReference>
<dbReference type="Pfam" id="PF13499">
    <property type="entry name" value="EF-hand_7"/>
    <property type="match status" value="1"/>
</dbReference>
<dbReference type="InterPro" id="IPR002048">
    <property type="entry name" value="EF_hand_dom"/>
</dbReference>
<reference evidence="9" key="1">
    <citation type="submission" date="2022-03" db="EMBL/GenBank/DDBJ databases">
        <authorList>
            <person name="Alioto T."/>
            <person name="Alioto T."/>
            <person name="Gomez Garrido J."/>
        </authorList>
    </citation>
    <scope>NUCLEOTIDE SEQUENCE</scope>
</reference>
<dbReference type="InterPro" id="IPR005225">
    <property type="entry name" value="Small_GTP-bd"/>
</dbReference>
<dbReference type="Proteomes" id="UP001295444">
    <property type="component" value="Chromosome 03"/>
</dbReference>
<dbReference type="FunFam" id="3.40.50.300:FF:001129">
    <property type="entry name" value="ras-related protein Rab-44 isoform X2"/>
    <property type="match status" value="1"/>
</dbReference>
<dbReference type="InterPro" id="IPR001806">
    <property type="entry name" value="Small_GTPase"/>
</dbReference>
<keyword evidence="3" id="KW-0106">Calcium</keyword>
<dbReference type="PROSITE" id="PS50222">
    <property type="entry name" value="EF_HAND_2"/>
    <property type="match status" value="1"/>
</dbReference>
<sequence length="725" mass="83577">MAALENTAPVRGNNKEDKDRTSDAAPKGGIKRGSDPGTHAMLGKAYEFFQICDIEDKGFITRHDMQRLHGELPLSVEELENVFDTLDADGNGCLTLEEFTSGFSEFVFGNQISPKATTDGELAEQLEFQNAYQTKWEEFAQKAEDDDNEDENAQFYNLIDSLGANKVLEDENRIKKLWMDLKKDEPHLLPSFEEFLVRVFSQLQEANEEKNEMESALKKKIATYDVEIQNLYEEMEQQIKSEKEQFLLQDTERFQSRSHDLEEKLVSKEQELEQLLKKQKRLENQCKELNNDKYETKAENEKLRLTNKEMTRELDRTSQELLTAQRQLKILQEEASQLHEEREMEVYRVTESLHRERTALLKQLDLLREMNKHLRDERDSCLQKSKVTPTAPMKNERSGSIIGKYIDRKPSVKSQSSEEEDGFQTKKSPVGLNGYSSSTSDSEPILELRHSTKRQLQRIISIEEDPLPQIFEIQQERPLHQWEEIDEYEDNTSEVSESIRRDVRIPSEEVPSSPRGQPVGKETLSSEEHMYSPPDRLFKIVMVGNSSVGKTSFLRRFCEGSFFPGTSATVGVDYSVKTVTVDNSQIALQLWDTAGQERYRSITKQFFRKADGVIIMYDITSKDTFTSVRQWLSSVEEAAGENIPILMIGNKIDIEKEREVPLGLGEHLAKDYNFMFNECSAYTGHNVTEAILNLARILKEQEDKVKENTVRLLESPKKKKCCFSQ</sequence>
<dbReference type="GO" id="GO:0005525">
    <property type="term" value="F:GTP binding"/>
    <property type="evidence" value="ECO:0007669"/>
    <property type="project" value="UniProtKB-KW"/>
</dbReference>
<evidence type="ECO:0000256" key="4">
    <source>
        <dbReference type="ARBA" id="ARBA00023134"/>
    </source>
</evidence>
<dbReference type="SMART" id="SM00054">
    <property type="entry name" value="EFh"/>
    <property type="match status" value="2"/>
</dbReference>
<dbReference type="PROSITE" id="PS51417">
    <property type="entry name" value="ARF"/>
    <property type="match status" value="1"/>
</dbReference>
<dbReference type="CDD" id="cd00154">
    <property type="entry name" value="Rab"/>
    <property type="match status" value="1"/>
</dbReference>
<dbReference type="SMART" id="SM00176">
    <property type="entry name" value="RAN"/>
    <property type="match status" value="1"/>
</dbReference>
<proteinExistence type="predicted"/>
<dbReference type="SMART" id="SM00175">
    <property type="entry name" value="RAB"/>
    <property type="match status" value="1"/>
</dbReference>
<dbReference type="EMBL" id="OW240914">
    <property type="protein sequence ID" value="CAH2276221.1"/>
    <property type="molecule type" value="Genomic_DNA"/>
</dbReference>
<evidence type="ECO:0000313" key="10">
    <source>
        <dbReference type="Proteomes" id="UP001295444"/>
    </source>
</evidence>
<dbReference type="PROSITE" id="PS51420">
    <property type="entry name" value="RHO"/>
    <property type="match status" value="1"/>
</dbReference>
<dbReference type="PROSITE" id="PS51421">
    <property type="entry name" value="RAS"/>
    <property type="match status" value="1"/>
</dbReference>
<accession>A0AAD1RRJ2</accession>
<dbReference type="SUPFAM" id="SSF47473">
    <property type="entry name" value="EF-hand"/>
    <property type="match status" value="1"/>
</dbReference>
<evidence type="ECO:0000256" key="1">
    <source>
        <dbReference type="ARBA" id="ARBA00022723"/>
    </source>
</evidence>
<evidence type="ECO:0000313" key="9">
    <source>
        <dbReference type="EMBL" id="CAH2276221.1"/>
    </source>
</evidence>
<dbReference type="GO" id="GO:0003924">
    <property type="term" value="F:GTPase activity"/>
    <property type="evidence" value="ECO:0007669"/>
    <property type="project" value="InterPro"/>
</dbReference>
<feature type="region of interest" description="Disordered" evidence="7">
    <location>
        <begin position="1"/>
        <end position="36"/>
    </location>
</feature>
<evidence type="ECO:0000259" key="8">
    <source>
        <dbReference type="PROSITE" id="PS50222"/>
    </source>
</evidence>
<dbReference type="PROSITE" id="PS00018">
    <property type="entry name" value="EF_HAND_1"/>
    <property type="match status" value="1"/>
</dbReference>
<dbReference type="NCBIfam" id="TIGR00231">
    <property type="entry name" value="small_GTP"/>
    <property type="match status" value="1"/>
</dbReference>